<feature type="transmembrane region" description="Helical" evidence="2">
    <location>
        <begin position="220"/>
        <end position="241"/>
    </location>
</feature>
<evidence type="ECO:0000256" key="2">
    <source>
        <dbReference type="SAM" id="Phobius"/>
    </source>
</evidence>
<dbReference type="InterPro" id="IPR044200">
    <property type="entry name" value="At5g03900-like"/>
</dbReference>
<keyword evidence="2" id="KW-0812">Transmembrane</keyword>
<feature type="region of interest" description="Disordered" evidence="1">
    <location>
        <begin position="1"/>
        <end position="46"/>
    </location>
</feature>
<evidence type="ECO:0008006" key="5">
    <source>
        <dbReference type="Google" id="ProtNLM"/>
    </source>
</evidence>
<dbReference type="Proteomes" id="UP000266841">
    <property type="component" value="Unassembled WGS sequence"/>
</dbReference>
<proteinExistence type="predicted"/>
<organism evidence="3 4">
    <name type="scientific">Thalassiosira oceanica</name>
    <name type="common">Marine diatom</name>
    <dbReference type="NCBI Taxonomy" id="159749"/>
    <lineage>
        <taxon>Eukaryota</taxon>
        <taxon>Sar</taxon>
        <taxon>Stramenopiles</taxon>
        <taxon>Ochrophyta</taxon>
        <taxon>Bacillariophyta</taxon>
        <taxon>Coscinodiscophyceae</taxon>
        <taxon>Thalassiosirophycidae</taxon>
        <taxon>Thalassiosirales</taxon>
        <taxon>Thalassiosiraceae</taxon>
        <taxon>Thalassiosira</taxon>
    </lineage>
</organism>
<gene>
    <name evidence="3" type="ORF">THAOC_30900</name>
</gene>
<feature type="region of interest" description="Disordered" evidence="1">
    <location>
        <begin position="67"/>
        <end position="94"/>
    </location>
</feature>
<dbReference type="OrthoDB" id="4518at2759"/>
<sequence>ACESADPKPRKSAKNWNENLRRPAAPPEDNNRQTRQRARRVERDKMGRSSALLGAVLLLAGRANTFSTRPPIRTRHPHPRTSTPAVPISSSTTARRRCRGLHSSLIDGGGAGTIAPFQKILEEKLPSQKIIDAAESFGGRPIVASDLAAKAGVSISQARKDLTALATLTRGDIAVSNDGDLIYTFPRDIGSVIASTSAKYRALSTWNDKLKEPLFYATKVGFGVALLASLVAIYSTIFFIGSSSSSDRDDRDDRRGYGGGGGGMPMGFGGFWGPSPFDFFYYRPYYSRYYYSPAYDTGGRRRDPDEMGFLESVFSYVFGDGNPNGDVEERRLGLAAEMIRMNGGAVTAEQLAPFVDEAPAPLDADGRLGEERAYVDEAFVLPIVTQLDGEPQVTEDGDIVYTFPELMTTSTSKGTSSVSREDMARIQREGRILQKAGLEKDAPSSTIKTLLTMNRISTRGALSRSDLIDILADVLPGDDDGDSYQDVDDPTILVEREHKFSLASGLQTVLAGALGVVNLGGALYLGNLLGQYALYGVRLPSYMGLVQQFFPLLLGYAVLFNLIPLARNFWIQKENAKIQQRNETRLKWRNLLENGAGNVKRKLTAARKFGSKMKRLGTGSRDVIFDTSKDFAEVERVKESNDLDAFDEKLRSSSSSSSSSWE</sequence>
<evidence type="ECO:0000313" key="3">
    <source>
        <dbReference type="EMBL" id="EJK50155.1"/>
    </source>
</evidence>
<dbReference type="PANTHER" id="PTHR47380:SF4">
    <property type="entry name" value="OS02G0533000 PROTEIN"/>
    <property type="match status" value="1"/>
</dbReference>
<reference evidence="3 4" key="1">
    <citation type="journal article" date="2012" name="Genome Biol.">
        <title>Genome and low-iron response of an oceanic diatom adapted to chronic iron limitation.</title>
        <authorList>
            <person name="Lommer M."/>
            <person name="Specht M."/>
            <person name="Roy A.S."/>
            <person name="Kraemer L."/>
            <person name="Andreson R."/>
            <person name="Gutowska M.A."/>
            <person name="Wolf J."/>
            <person name="Bergner S.V."/>
            <person name="Schilhabel M.B."/>
            <person name="Klostermeier U.C."/>
            <person name="Beiko R.G."/>
            <person name="Rosenstiel P."/>
            <person name="Hippler M."/>
            <person name="Laroche J."/>
        </authorList>
    </citation>
    <scope>NUCLEOTIDE SEQUENCE [LARGE SCALE GENOMIC DNA]</scope>
    <source>
        <strain evidence="3 4">CCMP1005</strain>
    </source>
</reference>
<evidence type="ECO:0000256" key="1">
    <source>
        <dbReference type="SAM" id="MobiDB-lite"/>
    </source>
</evidence>
<keyword evidence="2" id="KW-0472">Membrane</keyword>
<feature type="non-terminal residue" evidence="3">
    <location>
        <position position="1"/>
    </location>
</feature>
<keyword evidence="4" id="KW-1185">Reference proteome</keyword>
<feature type="transmembrane region" description="Helical" evidence="2">
    <location>
        <begin position="549"/>
        <end position="570"/>
    </location>
</feature>
<feature type="transmembrane region" description="Helical" evidence="2">
    <location>
        <begin position="509"/>
        <end position="529"/>
    </location>
</feature>
<dbReference type="EMBL" id="AGNL01044148">
    <property type="protein sequence ID" value="EJK50155.1"/>
    <property type="molecule type" value="Genomic_DNA"/>
</dbReference>
<comment type="caution">
    <text evidence="3">The sequence shown here is derived from an EMBL/GenBank/DDBJ whole genome shotgun (WGS) entry which is preliminary data.</text>
</comment>
<dbReference type="PANTHER" id="PTHR47380">
    <property type="entry name" value="OS02G0533000 PROTEIN"/>
    <property type="match status" value="1"/>
</dbReference>
<accession>K0RAF7</accession>
<dbReference type="OMA" id="PLIRYFW"/>
<name>K0RAF7_THAOC</name>
<dbReference type="AlphaFoldDB" id="K0RAF7"/>
<keyword evidence="2" id="KW-1133">Transmembrane helix</keyword>
<dbReference type="eggNOG" id="KOG1119">
    <property type="taxonomic scope" value="Eukaryota"/>
</dbReference>
<evidence type="ECO:0000313" key="4">
    <source>
        <dbReference type="Proteomes" id="UP000266841"/>
    </source>
</evidence>
<protein>
    <recommendedName>
        <fullName evidence="5">Iron-sulfur cluster biosynthesis family protein</fullName>
    </recommendedName>
</protein>